<dbReference type="InterPro" id="IPR051205">
    <property type="entry name" value="UbiH/COQ6_monooxygenase"/>
</dbReference>
<keyword evidence="5" id="KW-0274">FAD</keyword>
<evidence type="ECO:0000256" key="2">
    <source>
        <dbReference type="ARBA" id="ARBA00004749"/>
    </source>
</evidence>
<dbReference type="Proteomes" id="UP001500657">
    <property type="component" value="Unassembled WGS sequence"/>
</dbReference>
<feature type="region of interest" description="Disordered" evidence="8">
    <location>
        <begin position="411"/>
        <end position="439"/>
    </location>
</feature>
<keyword evidence="11" id="KW-1185">Reference proteome</keyword>
<gene>
    <name evidence="10" type="primary">ubiM</name>
    <name evidence="10" type="ORF">GCM10009126_06860</name>
</gene>
<dbReference type="InterPro" id="IPR002938">
    <property type="entry name" value="FAD-bd"/>
</dbReference>
<dbReference type="Gene3D" id="3.50.50.60">
    <property type="entry name" value="FAD/NAD(P)-binding domain"/>
    <property type="match status" value="2"/>
</dbReference>
<dbReference type="InterPro" id="IPR036188">
    <property type="entry name" value="FAD/NAD-bd_sf"/>
</dbReference>
<name>A0ABN0UAA9_9GAMM</name>
<dbReference type="Pfam" id="PF01494">
    <property type="entry name" value="FAD_binding_3"/>
    <property type="match status" value="1"/>
</dbReference>
<comment type="cofactor">
    <cofactor evidence="1">
        <name>FAD</name>
        <dbReference type="ChEBI" id="CHEBI:57692"/>
    </cofactor>
</comment>
<evidence type="ECO:0000256" key="1">
    <source>
        <dbReference type="ARBA" id="ARBA00001974"/>
    </source>
</evidence>
<dbReference type="PRINTS" id="PR00420">
    <property type="entry name" value="RNGMNOXGNASE"/>
</dbReference>
<evidence type="ECO:0000256" key="8">
    <source>
        <dbReference type="SAM" id="MobiDB-lite"/>
    </source>
</evidence>
<evidence type="ECO:0000259" key="9">
    <source>
        <dbReference type="Pfam" id="PF01494"/>
    </source>
</evidence>
<proteinExistence type="inferred from homology"/>
<keyword evidence="7" id="KW-0503">Monooxygenase</keyword>
<dbReference type="NCBIfam" id="TIGR01988">
    <property type="entry name" value="Ubi-OHases"/>
    <property type="match status" value="1"/>
</dbReference>
<dbReference type="PANTHER" id="PTHR43876">
    <property type="entry name" value="UBIQUINONE BIOSYNTHESIS MONOOXYGENASE COQ6, MITOCHONDRIAL"/>
    <property type="match status" value="1"/>
</dbReference>
<evidence type="ECO:0000256" key="6">
    <source>
        <dbReference type="ARBA" id="ARBA00023002"/>
    </source>
</evidence>
<dbReference type="NCBIfam" id="NF006593">
    <property type="entry name" value="PRK09126.1"/>
    <property type="match status" value="1"/>
</dbReference>
<comment type="similarity">
    <text evidence="3">Belongs to the UbiH/COQ6 family.</text>
</comment>
<evidence type="ECO:0000256" key="4">
    <source>
        <dbReference type="ARBA" id="ARBA00022630"/>
    </source>
</evidence>
<comment type="caution">
    <text evidence="10">The sequence shown here is derived from an EMBL/GenBank/DDBJ whole genome shotgun (WGS) entry which is preliminary data.</text>
</comment>
<dbReference type="RefSeq" id="WP_343880176.1">
    <property type="nucleotide sequence ID" value="NZ_BAAAFO010000001.1"/>
</dbReference>
<evidence type="ECO:0000256" key="7">
    <source>
        <dbReference type="ARBA" id="ARBA00023033"/>
    </source>
</evidence>
<evidence type="ECO:0000256" key="5">
    <source>
        <dbReference type="ARBA" id="ARBA00022827"/>
    </source>
</evidence>
<organism evidence="10 11">
    <name type="scientific">Rhodanobacter caeni</name>
    <dbReference type="NCBI Taxonomy" id="657654"/>
    <lineage>
        <taxon>Bacteria</taxon>
        <taxon>Pseudomonadati</taxon>
        <taxon>Pseudomonadota</taxon>
        <taxon>Gammaproteobacteria</taxon>
        <taxon>Lysobacterales</taxon>
        <taxon>Rhodanobacteraceae</taxon>
        <taxon>Rhodanobacter</taxon>
    </lineage>
</organism>
<evidence type="ECO:0000313" key="11">
    <source>
        <dbReference type="Proteomes" id="UP001500657"/>
    </source>
</evidence>
<dbReference type="EMBL" id="BAAAFO010000001">
    <property type="protein sequence ID" value="GAA0243792.1"/>
    <property type="molecule type" value="Genomic_DNA"/>
</dbReference>
<accession>A0ABN0UAA9</accession>
<evidence type="ECO:0000256" key="3">
    <source>
        <dbReference type="ARBA" id="ARBA00005349"/>
    </source>
</evidence>
<keyword evidence="4" id="KW-0285">Flavoprotein</keyword>
<dbReference type="InterPro" id="IPR010971">
    <property type="entry name" value="UbiH/COQ6"/>
</dbReference>
<reference evidence="10 11" key="1">
    <citation type="journal article" date="2019" name="Int. J. Syst. Evol. Microbiol.">
        <title>The Global Catalogue of Microorganisms (GCM) 10K type strain sequencing project: providing services to taxonomists for standard genome sequencing and annotation.</title>
        <authorList>
            <consortium name="The Broad Institute Genomics Platform"/>
            <consortium name="The Broad Institute Genome Sequencing Center for Infectious Disease"/>
            <person name="Wu L."/>
            <person name="Ma J."/>
        </authorList>
    </citation>
    <scope>NUCLEOTIDE SEQUENCE [LARGE SCALE GENOMIC DNA]</scope>
    <source>
        <strain evidence="10 11">JCM 16242</strain>
    </source>
</reference>
<evidence type="ECO:0000313" key="10">
    <source>
        <dbReference type="EMBL" id="GAA0243792.1"/>
    </source>
</evidence>
<feature type="domain" description="FAD-binding" evidence="9">
    <location>
        <begin position="4"/>
        <end position="338"/>
    </location>
</feature>
<comment type="pathway">
    <text evidence="2">Cofactor biosynthesis; ubiquinone biosynthesis.</text>
</comment>
<dbReference type="PANTHER" id="PTHR43876:SF25">
    <property type="entry name" value="MONOOXYGENASE NMA2164"/>
    <property type="match status" value="1"/>
</dbReference>
<dbReference type="SUPFAM" id="SSF51905">
    <property type="entry name" value="FAD/NAD(P)-binding domain"/>
    <property type="match status" value="1"/>
</dbReference>
<protein>
    <submittedName>
        <fullName evidence="10">5-demethoxyubiquinol-8 5-hydroxylase UbiM</fullName>
    </submittedName>
</protein>
<keyword evidence="6" id="KW-0560">Oxidoreductase</keyword>
<sequence>MSFDIVIIGAGPAGLCFARSLAGSGLRIALVERQPEAALSAPADDGREIAITHHSQRLMRELGLWARLREDEIGTLRDAMVIDGDDRDGLMFRHDETGKPQLGWLLSNHAIRRAAYAEVMALPEVERITGVQVTGVRAASDGAQVELSTGDIVHAQLVVAADSRYSESRRAMGIAADMHDFGKTMLVLRMQHDVAHQHVAWEWFGVGQTLALLPLHDPHTSSVVLTLPPQHMQALLVLGDAALEAAMATRFQQRLGAMRVAGPRCSYPLVGVYAKRFVAERFALIGDAAVGMHPVTAHGFNFGLLGQATLARELRAAAAAGQPIHSPELLRRYERQHRLATRPLYLATQMLAGLYTDDRRPARVVRKLTLRAGARLRPFRMAVMKGLVAEGGTGVRISRFRFPRLGRVLPVGPITPDTNGTDLSPSSSRKRGSSAIGRP</sequence>